<organism evidence="3 5">
    <name type="scientific">Rotaria sordida</name>
    <dbReference type="NCBI Taxonomy" id="392033"/>
    <lineage>
        <taxon>Eukaryota</taxon>
        <taxon>Metazoa</taxon>
        <taxon>Spiralia</taxon>
        <taxon>Gnathifera</taxon>
        <taxon>Rotifera</taxon>
        <taxon>Eurotatoria</taxon>
        <taxon>Bdelloidea</taxon>
        <taxon>Philodinida</taxon>
        <taxon>Philodinidae</taxon>
        <taxon>Rotaria</taxon>
    </lineage>
</organism>
<accession>A0A815NLW7</accession>
<feature type="region of interest" description="Disordered" evidence="1">
    <location>
        <begin position="56"/>
        <end position="113"/>
    </location>
</feature>
<feature type="region of interest" description="Disordered" evidence="1">
    <location>
        <begin position="1"/>
        <end position="40"/>
    </location>
</feature>
<feature type="compositionally biased region" description="Low complexity" evidence="1">
    <location>
        <begin position="101"/>
        <end position="113"/>
    </location>
</feature>
<proteinExistence type="predicted"/>
<sequence>MNPSDTNSNNDQQFPINVRQKKCHGNRRNQRFRKKCRAKGMKSKIIEKLLMKRNQAENRNHNNRKHTNIQKTQSNKQTTDINNHSKPTTINPIKRKRDLSLQETSQLSTSQPLSKKNQLYNMANTTDFELCQQYVIEYIGEINHELDQCQMKLTKQTQPCPITTLPLEQIDSHMKKVVEKERQYVSLRNNDQLTEFKDDLHRQQLFQTISQYHLKFDHFDELEQFIASDIYSPIIQNRIAIQVNNNLKIQEYDHQYQCKWSELKSLLLNDKTIDGDLILNHLNEYMTSQTAKLKSDIQGNVASYRHTLLQNRQCSVSSKNTIRVSPEPYLDLLENPFNEREWNHLCLGPSVIRLNQSAIRPVEQQEAEIKNEHKEIVKKVQGHLIEHHGIPSKSSAFAEYSNEVLNHFNRSYFTPLSCKAHIEALEQAQTTASIRQKIQKNNLILRVADKGNNFYIGAASEFEEKGEKFFQETNAFMEISINPFNQIQDQVIQLLNRLQSKRLILKWQYKEMMPDQKNSELSHLYFNPKTHKDGIPVRPIESTIHSSTRNISQFLDKIIRSIFDDKCASTTIIDGTSLIKELLKYIKKGLFKSTTLFCTFDIRNLYTMLPQDEALDILVEFLRFHGYTKVKGIDLETIRQLAAIVLKENVFVYGNKIYKQVLGGAMGSSFTLTLANIFMWKWQKEVVRRQDMTDDANKWHPNIKLEYKIGKSLPFLDVLFTNNNGILTTSVYHKLAAEPYVVPFLSDHPRHVFINIIQTSLARAARYSSTFESFNNERRYIQLTLLYNG</sequence>
<reference evidence="3" key="1">
    <citation type="submission" date="2021-02" db="EMBL/GenBank/DDBJ databases">
        <authorList>
            <person name="Nowell W R."/>
        </authorList>
    </citation>
    <scope>NUCLEOTIDE SEQUENCE</scope>
</reference>
<feature type="compositionally biased region" description="Polar residues" evidence="1">
    <location>
        <begin position="69"/>
        <end position="91"/>
    </location>
</feature>
<dbReference type="EMBL" id="CAJNOL010007980">
    <property type="protein sequence ID" value="CAF1632830.1"/>
    <property type="molecule type" value="Genomic_DNA"/>
</dbReference>
<keyword evidence="6" id="KW-1185">Reference proteome</keyword>
<comment type="caution">
    <text evidence="3">The sequence shown here is derived from an EMBL/GenBank/DDBJ whole genome shotgun (WGS) entry which is preliminary data.</text>
</comment>
<feature type="compositionally biased region" description="Polar residues" evidence="1">
    <location>
        <begin position="1"/>
        <end position="15"/>
    </location>
</feature>
<dbReference type="Pfam" id="PF26215">
    <property type="entry name" value="HTH_animal"/>
    <property type="match status" value="1"/>
</dbReference>
<evidence type="ECO:0000256" key="1">
    <source>
        <dbReference type="SAM" id="MobiDB-lite"/>
    </source>
</evidence>
<name>A0A815NLW7_9BILA</name>
<gene>
    <name evidence="4" type="ORF">JXQ802_LOCUS52051</name>
    <name evidence="3" type="ORF">PYM288_LOCUS35769</name>
</gene>
<evidence type="ECO:0000313" key="3">
    <source>
        <dbReference type="EMBL" id="CAF1431427.1"/>
    </source>
</evidence>
<dbReference type="PANTHER" id="PTHR21301:SF10">
    <property type="entry name" value="REVERSE TRANSCRIPTASE DOMAIN-CONTAINING PROTEIN"/>
    <property type="match status" value="1"/>
</dbReference>
<dbReference type="PANTHER" id="PTHR21301">
    <property type="entry name" value="REVERSE TRANSCRIPTASE"/>
    <property type="match status" value="1"/>
</dbReference>
<dbReference type="Proteomes" id="UP000663870">
    <property type="component" value="Unassembled WGS sequence"/>
</dbReference>
<evidence type="ECO:0000259" key="2">
    <source>
        <dbReference type="Pfam" id="PF26215"/>
    </source>
</evidence>
<dbReference type="EMBL" id="CAJNOH010006407">
    <property type="protein sequence ID" value="CAF1431427.1"/>
    <property type="molecule type" value="Genomic_DNA"/>
</dbReference>
<protein>
    <recommendedName>
        <fullName evidence="2">Helix-turn-helix domain-containing protein</fullName>
    </recommendedName>
</protein>
<dbReference type="AlphaFoldDB" id="A0A815NLW7"/>
<feature type="domain" description="Helix-turn-helix" evidence="2">
    <location>
        <begin position="740"/>
        <end position="789"/>
    </location>
</feature>
<evidence type="ECO:0000313" key="5">
    <source>
        <dbReference type="Proteomes" id="UP000663854"/>
    </source>
</evidence>
<evidence type="ECO:0000313" key="6">
    <source>
        <dbReference type="Proteomes" id="UP000663870"/>
    </source>
</evidence>
<dbReference type="Proteomes" id="UP000663854">
    <property type="component" value="Unassembled WGS sequence"/>
</dbReference>
<feature type="compositionally biased region" description="Basic residues" evidence="1">
    <location>
        <begin position="19"/>
        <end position="40"/>
    </location>
</feature>
<evidence type="ECO:0000313" key="4">
    <source>
        <dbReference type="EMBL" id="CAF1632830.1"/>
    </source>
</evidence>
<dbReference type="InterPro" id="IPR058912">
    <property type="entry name" value="HTH_animal"/>
</dbReference>